<comment type="caution">
    <text evidence="1">The sequence shown here is derived from an EMBL/GenBank/DDBJ whole genome shotgun (WGS) entry which is preliminary data.</text>
</comment>
<sequence>MYDTNIKPLETQVNEQKSQLDILPAQINSKVSQSTYDAGVNNIVSRLNSADTQRQQLSNAINDRVTIKEYTDNKTATTNQINTAVNNVQVGGRNLLENSANIKKGINDTSNNYNQYWATLITSAHSKLQLGETITISFDVQMERGEILRVYDTLTNFDFMFGEKVFKNIGNKHQRLSFTLPLVTTTKTGTLVNLSLYNNNNGDRFTIENIKIEKGNKATDWTPAPEDVKSDIDKAKAETDKTFSVMQTQINQNGT</sequence>
<protein>
    <submittedName>
        <fullName evidence="1">Uncharacterized protein</fullName>
    </submittedName>
</protein>
<evidence type="ECO:0000313" key="1">
    <source>
        <dbReference type="EMBL" id="PTK52810.1"/>
    </source>
</evidence>
<dbReference type="Proteomes" id="UP000240400">
    <property type="component" value="Unassembled WGS sequence"/>
</dbReference>
<dbReference type="AlphaFoldDB" id="A0A2T4S6Q2"/>
<proteinExistence type="predicted"/>
<dbReference type="EMBL" id="PZHR01000302">
    <property type="protein sequence ID" value="PTK52810.1"/>
    <property type="molecule type" value="Genomic_DNA"/>
</dbReference>
<evidence type="ECO:0000313" key="2">
    <source>
        <dbReference type="Proteomes" id="UP000240400"/>
    </source>
</evidence>
<feature type="non-terminal residue" evidence="1">
    <location>
        <position position="255"/>
    </location>
</feature>
<gene>
    <name evidence="1" type="ORF">BUZ61_14345</name>
</gene>
<name>A0A2T4S6Q2_9STAP</name>
<accession>A0A2T4S6Q2</accession>
<reference evidence="1 2" key="1">
    <citation type="journal article" date="2016" name="Front. Microbiol.">
        <title>Comprehensive Phylogenetic Analysis of Bovine Non-aureus Staphylococci Species Based on Whole-Genome Sequencing.</title>
        <authorList>
            <person name="Naushad S."/>
            <person name="Barkema H.W."/>
            <person name="Luby C."/>
            <person name="Condas L.A."/>
            <person name="Nobrega D.B."/>
            <person name="Carson D.A."/>
            <person name="De Buck J."/>
        </authorList>
    </citation>
    <scope>NUCLEOTIDE SEQUENCE [LARGE SCALE GENOMIC DNA]</scope>
    <source>
        <strain evidence="1 2">SNUC 4337</strain>
    </source>
</reference>
<organism evidence="1 2">
    <name type="scientific">Staphylococcus nepalensis</name>
    <dbReference type="NCBI Taxonomy" id="214473"/>
    <lineage>
        <taxon>Bacteria</taxon>
        <taxon>Bacillati</taxon>
        <taxon>Bacillota</taxon>
        <taxon>Bacilli</taxon>
        <taxon>Bacillales</taxon>
        <taxon>Staphylococcaceae</taxon>
        <taxon>Staphylococcus</taxon>
    </lineage>
</organism>